<proteinExistence type="predicted"/>
<gene>
    <name evidence="1" type="primary">NCL1_21396</name>
    <name evidence="1" type="ORF">TNCV_4885961</name>
</gene>
<dbReference type="Proteomes" id="UP000887159">
    <property type="component" value="Unassembled WGS sequence"/>
</dbReference>
<dbReference type="AlphaFoldDB" id="A0A8X6RSH8"/>
<evidence type="ECO:0008006" key="3">
    <source>
        <dbReference type="Google" id="ProtNLM"/>
    </source>
</evidence>
<organism evidence="1 2">
    <name type="scientific">Trichonephila clavipes</name>
    <name type="common">Golden silk orbweaver</name>
    <name type="synonym">Nephila clavipes</name>
    <dbReference type="NCBI Taxonomy" id="2585209"/>
    <lineage>
        <taxon>Eukaryota</taxon>
        <taxon>Metazoa</taxon>
        <taxon>Ecdysozoa</taxon>
        <taxon>Arthropoda</taxon>
        <taxon>Chelicerata</taxon>
        <taxon>Arachnida</taxon>
        <taxon>Araneae</taxon>
        <taxon>Araneomorphae</taxon>
        <taxon>Entelegynae</taxon>
        <taxon>Araneoidea</taxon>
        <taxon>Nephilidae</taxon>
        <taxon>Trichonephila</taxon>
    </lineage>
</organism>
<name>A0A8X6RSH8_TRICX</name>
<dbReference type="EMBL" id="BMAU01021188">
    <property type="protein sequence ID" value="GFX95670.1"/>
    <property type="molecule type" value="Genomic_DNA"/>
</dbReference>
<protein>
    <recommendedName>
        <fullName evidence="3">Endonuclease-reverse transcriptase</fullName>
    </recommendedName>
</protein>
<accession>A0A8X6RSH8</accession>
<keyword evidence="2" id="KW-1185">Reference proteome</keyword>
<evidence type="ECO:0000313" key="1">
    <source>
        <dbReference type="EMBL" id="GFX95670.1"/>
    </source>
</evidence>
<evidence type="ECO:0000313" key="2">
    <source>
        <dbReference type="Proteomes" id="UP000887159"/>
    </source>
</evidence>
<sequence length="134" mass="16310">MSRTDKIMIRIYERKILRFIFGGIQEKETWRRRSNFELYQSYKVSDIVNFIKLQRIKWAGHVVRMDENRTTKQVFNAQTIGTQRKVRANLRWIDDLEKDLLVLRTKNWRILARRRLAWKRLVEKAKTHPGLSSH</sequence>
<comment type="caution">
    <text evidence="1">The sequence shown here is derived from an EMBL/GenBank/DDBJ whole genome shotgun (WGS) entry which is preliminary data.</text>
</comment>
<reference evidence="1" key="1">
    <citation type="submission" date="2020-08" db="EMBL/GenBank/DDBJ databases">
        <title>Multicomponent nature underlies the extraordinary mechanical properties of spider dragline silk.</title>
        <authorList>
            <person name="Kono N."/>
            <person name="Nakamura H."/>
            <person name="Mori M."/>
            <person name="Yoshida Y."/>
            <person name="Ohtoshi R."/>
            <person name="Malay A.D."/>
            <person name="Moran D.A.P."/>
            <person name="Tomita M."/>
            <person name="Numata K."/>
            <person name="Arakawa K."/>
        </authorList>
    </citation>
    <scope>NUCLEOTIDE SEQUENCE</scope>
</reference>